<dbReference type="Pfam" id="PF13424">
    <property type="entry name" value="TPR_12"/>
    <property type="match status" value="1"/>
</dbReference>
<gene>
    <name evidence="3" type="ORF">MBJ925_LOCUS21790</name>
</gene>
<dbReference type="SUPFAM" id="SSF48452">
    <property type="entry name" value="TPR-like"/>
    <property type="match status" value="1"/>
</dbReference>
<dbReference type="AlphaFoldDB" id="A0A816TLI4"/>
<dbReference type="Proteomes" id="UP000663824">
    <property type="component" value="Unassembled WGS sequence"/>
</dbReference>
<protein>
    <recommendedName>
        <fullName evidence="5">Tetratricopeptide repeat protein</fullName>
    </recommendedName>
</protein>
<dbReference type="EMBL" id="CAJNRE010011071">
    <property type="protein sequence ID" value="CAF2098292.1"/>
    <property type="molecule type" value="Genomic_DNA"/>
</dbReference>
<evidence type="ECO:0000313" key="4">
    <source>
        <dbReference type="Proteomes" id="UP000663824"/>
    </source>
</evidence>
<dbReference type="Gene3D" id="1.25.40.10">
    <property type="entry name" value="Tetratricopeptide repeat domain"/>
    <property type="match status" value="1"/>
</dbReference>
<keyword evidence="2" id="KW-0802">TPR repeat</keyword>
<sequence length="101" mass="11816">MAINYHNIANILRLQENYTNCLDYYVRAHKIRERYLPPNDTDIADSLYNIGFTYDQLNQPTRALEHLKKAADIYKGLPTEISAFNKIQCHIQRLLTEKSST</sequence>
<dbReference type="PANTHER" id="PTHR45641">
    <property type="entry name" value="TETRATRICOPEPTIDE REPEAT PROTEIN (AFU_ORTHOLOGUE AFUA_6G03870)"/>
    <property type="match status" value="1"/>
</dbReference>
<dbReference type="SMART" id="SM00028">
    <property type="entry name" value="TPR"/>
    <property type="match status" value="2"/>
</dbReference>
<dbReference type="InterPro" id="IPR019734">
    <property type="entry name" value="TPR_rpt"/>
</dbReference>
<name>A0A816TLI4_9BILA</name>
<evidence type="ECO:0000256" key="1">
    <source>
        <dbReference type="ARBA" id="ARBA00022737"/>
    </source>
</evidence>
<accession>A0A816TLI4</accession>
<dbReference type="PANTHER" id="PTHR45641:SF19">
    <property type="entry name" value="NEPHROCYSTIN-3"/>
    <property type="match status" value="1"/>
</dbReference>
<evidence type="ECO:0000313" key="3">
    <source>
        <dbReference type="EMBL" id="CAF2098292.1"/>
    </source>
</evidence>
<evidence type="ECO:0008006" key="5">
    <source>
        <dbReference type="Google" id="ProtNLM"/>
    </source>
</evidence>
<dbReference type="InterPro" id="IPR011990">
    <property type="entry name" value="TPR-like_helical_dom_sf"/>
</dbReference>
<organism evidence="3 4">
    <name type="scientific">Rotaria magnacalcarata</name>
    <dbReference type="NCBI Taxonomy" id="392030"/>
    <lineage>
        <taxon>Eukaryota</taxon>
        <taxon>Metazoa</taxon>
        <taxon>Spiralia</taxon>
        <taxon>Gnathifera</taxon>
        <taxon>Rotifera</taxon>
        <taxon>Eurotatoria</taxon>
        <taxon>Bdelloidea</taxon>
        <taxon>Philodinida</taxon>
        <taxon>Philodinidae</taxon>
        <taxon>Rotaria</taxon>
    </lineage>
</organism>
<comment type="caution">
    <text evidence="3">The sequence shown here is derived from an EMBL/GenBank/DDBJ whole genome shotgun (WGS) entry which is preliminary data.</text>
</comment>
<keyword evidence="1" id="KW-0677">Repeat</keyword>
<reference evidence="3" key="1">
    <citation type="submission" date="2021-02" db="EMBL/GenBank/DDBJ databases">
        <authorList>
            <person name="Nowell W R."/>
        </authorList>
    </citation>
    <scope>NUCLEOTIDE SEQUENCE</scope>
</reference>
<evidence type="ECO:0000256" key="2">
    <source>
        <dbReference type="ARBA" id="ARBA00022803"/>
    </source>
</evidence>
<proteinExistence type="predicted"/>